<evidence type="ECO:0000313" key="2">
    <source>
        <dbReference type="Proteomes" id="UP001157502"/>
    </source>
</evidence>
<name>A0ACC2GLJ2_DALPE</name>
<accession>A0ACC2GLJ2</accession>
<protein>
    <submittedName>
        <fullName evidence="1">Uncharacterized protein</fullName>
    </submittedName>
</protein>
<organism evidence="1 2">
    <name type="scientific">Dallia pectoralis</name>
    <name type="common">Alaska blackfish</name>
    <dbReference type="NCBI Taxonomy" id="75939"/>
    <lineage>
        <taxon>Eukaryota</taxon>
        <taxon>Metazoa</taxon>
        <taxon>Chordata</taxon>
        <taxon>Craniata</taxon>
        <taxon>Vertebrata</taxon>
        <taxon>Euteleostomi</taxon>
        <taxon>Actinopterygii</taxon>
        <taxon>Neopterygii</taxon>
        <taxon>Teleostei</taxon>
        <taxon>Protacanthopterygii</taxon>
        <taxon>Esociformes</taxon>
        <taxon>Umbridae</taxon>
        <taxon>Dallia</taxon>
    </lineage>
</organism>
<comment type="caution">
    <text evidence="1">The sequence shown here is derived from an EMBL/GenBank/DDBJ whole genome shotgun (WGS) entry which is preliminary data.</text>
</comment>
<dbReference type="EMBL" id="CM055738">
    <property type="protein sequence ID" value="KAJ8004534.1"/>
    <property type="molecule type" value="Genomic_DNA"/>
</dbReference>
<evidence type="ECO:0000313" key="1">
    <source>
        <dbReference type="EMBL" id="KAJ8004534.1"/>
    </source>
</evidence>
<gene>
    <name evidence="1" type="ORF">DPEC_G00137270</name>
</gene>
<keyword evidence="2" id="KW-1185">Reference proteome</keyword>
<sequence length="82" mass="9402">MLGLQPGPVQMELQRRVRREPGLSFQESYREAKAMEKEAEPRPLQGKVDARLTYSSPQVTLFSQSLFQRHLRGEAMKLAEVS</sequence>
<proteinExistence type="predicted"/>
<dbReference type="Proteomes" id="UP001157502">
    <property type="component" value="Chromosome 11"/>
</dbReference>
<reference evidence="1" key="1">
    <citation type="submission" date="2021-05" db="EMBL/GenBank/DDBJ databases">
        <authorList>
            <person name="Pan Q."/>
            <person name="Jouanno E."/>
            <person name="Zahm M."/>
            <person name="Klopp C."/>
            <person name="Cabau C."/>
            <person name="Louis A."/>
            <person name="Berthelot C."/>
            <person name="Parey E."/>
            <person name="Roest Crollius H."/>
            <person name="Montfort J."/>
            <person name="Robinson-Rechavi M."/>
            <person name="Bouchez O."/>
            <person name="Lampietro C."/>
            <person name="Lopez Roques C."/>
            <person name="Donnadieu C."/>
            <person name="Postlethwait J."/>
            <person name="Bobe J."/>
            <person name="Dillon D."/>
            <person name="Chandos A."/>
            <person name="von Hippel F."/>
            <person name="Guiguen Y."/>
        </authorList>
    </citation>
    <scope>NUCLEOTIDE SEQUENCE</scope>
    <source>
        <strain evidence="1">YG-Jan2019</strain>
    </source>
</reference>